<evidence type="ECO:0000256" key="1">
    <source>
        <dbReference type="SAM" id="SignalP"/>
    </source>
</evidence>
<evidence type="ECO:0000313" key="3">
    <source>
        <dbReference type="Proteomes" id="UP000245212"/>
    </source>
</evidence>
<evidence type="ECO:0000313" key="2">
    <source>
        <dbReference type="EMBL" id="PWF22580.1"/>
    </source>
</evidence>
<organism evidence="2 3">
    <name type="scientific">Corticimicrobacter populi</name>
    <dbReference type="NCBI Taxonomy" id="2175229"/>
    <lineage>
        <taxon>Bacteria</taxon>
        <taxon>Pseudomonadati</taxon>
        <taxon>Pseudomonadota</taxon>
        <taxon>Betaproteobacteria</taxon>
        <taxon>Burkholderiales</taxon>
        <taxon>Alcaligenaceae</taxon>
        <taxon>Corticimicrobacter</taxon>
    </lineage>
</organism>
<feature type="signal peptide" evidence="1">
    <location>
        <begin position="1"/>
        <end position="25"/>
    </location>
</feature>
<keyword evidence="1" id="KW-0732">Signal</keyword>
<feature type="chain" id="PRO_5016005627" evidence="1">
    <location>
        <begin position="26"/>
        <end position="111"/>
    </location>
</feature>
<proteinExistence type="predicted"/>
<sequence>MKFSIPKITWVASAVLLGLPTLAWGDSRPDAKLMQDYNDSQFCAALLQQLGGADNERKAALALAHAKNLAPAAGDTTAEAFNAAYHDTTLILGMVDEKEMKQFTQFCLNRW</sequence>
<gene>
    <name evidence="2" type="ORF">DD235_10875</name>
</gene>
<dbReference type="RefSeq" id="WP_109062105.1">
    <property type="nucleotide sequence ID" value="NZ_QETA01000004.1"/>
</dbReference>
<dbReference type="EMBL" id="QETA01000004">
    <property type="protein sequence ID" value="PWF22580.1"/>
    <property type="molecule type" value="Genomic_DNA"/>
</dbReference>
<name>A0A2V1K0D1_9BURK</name>
<protein>
    <submittedName>
        <fullName evidence="2">Uncharacterized protein</fullName>
    </submittedName>
</protein>
<dbReference type="AlphaFoldDB" id="A0A2V1K0D1"/>
<dbReference type="Proteomes" id="UP000245212">
    <property type="component" value="Unassembled WGS sequence"/>
</dbReference>
<keyword evidence="3" id="KW-1185">Reference proteome</keyword>
<reference evidence="3" key="1">
    <citation type="submission" date="2018-05" db="EMBL/GenBank/DDBJ databases">
        <authorList>
            <person name="Li Y."/>
        </authorList>
    </citation>
    <scope>NUCLEOTIDE SEQUENCE [LARGE SCALE GENOMIC DNA]</scope>
    <source>
        <strain evidence="3">3d-2-2</strain>
    </source>
</reference>
<comment type="caution">
    <text evidence="2">The sequence shown here is derived from an EMBL/GenBank/DDBJ whole genome shotgun (WGS) entry which is preliminary data.</text>
</comment>
<accession>A0A2V1K0D1</accession>